<dbReference type="EMBL" id="CM032190">
    <property type="protein sequence ID" value="KAG7086691.1"/>
    <property type="molecule type" value="Genomic_DNA"/>
</dbReference>
<name>A0A9P7RP31_9AGAR</name>
<feature type="region of interest" description="Disordered" evidence="1">
    <location>
        <begin position="60"/>
        <end position="115"/>
    </location>
</feature>
<accession>A0A9P7RP31</accession>
<evidence type="ECO:0000256" key="1">
    <source>
        <dbReference type="SAM" id="MobiDB-lite"/>
    </source>
</evidence>
<organism evidence="2 3">
    <name type="scientific">Marasmius oreades</name>
    <name type="common">fairy-ring Marasmius</name>
    <dbReference type="NCBI Taxonomy" id="181124"/>
    <lineage>
        <taxon>Eukaryota</taxon>
        <taxon>Fungi</taxon>
        <taxon>Dikarya</taxon>
        <taxon>Basidiomycota</taxon>
        <taxon>Agaricomycotina</taxon>
        <taxon>Agaricomycetes</taxon>
        <taxon>Agaricomycetidae</taxon>
        <taxon>Agaricales</taxon>
        <taxon>Marasmiineae</taxon>
        <taxon>Marasmiaceae</taxon>
        <taxon>Marasmius</taxon>
    </lineage>
</organism>
<dbReference type="GeneID" id="66071705"/>
<dbReference type="Proteomes" id="UP001049176">
    <property type="component" value="Chromosome 10"/>
</dbReference>
<evidence type="ECO:0000313" key="2">
    <source>
        <dbReference type="EMBL" id="KAG7086691.1"/>
    </source>
</evidence>
<feature type="region of interest" description="Disordered" evidence="1">
    <location>
        <begin position="199"/>
        <end position="221"/>
    </location>
</feature>
<dbReference type="KEGG" id="more:E1B28_002629"/>
<comment type="caution">
    <text evidence="2">The sequence shown here is derived from an EMBL/GenBank/DDBJ whole genome shotgun (WGS) entry which is preliminary data.</text>
</comment>
<proteinExistence type="predicted"/>
<keyword evidence="3" id="KW-1185">Reference proteome</keyword>
<dbReference type="AlphaFoldDB" id="A0A9P7RP31"/>
<feature type="compositionally biased region" description="Polar residues" evidence="1">
    <location>
        <begin position="80"/>
        <end position="92"/>
    </location>
</feature>
<protein>
    <submittedName>
        <fullName evidence="2">Uncharacterized protein</fullName>
    </submittedName>
</protein>
<sequence length="221" mass="24474">MSFPTPKFSKPYRTYAPRRLAPRPIVIPLYATPITRIPSPPLPVHRTLPAKIRFHPYAEARRASPNDRPPPISIPAAVDRSTTSPPASTESVPDSPLTPIDPSQPETSRAETVKIRPPRIMSVNNAGWHEAQQAEYREIAKAAIRANLDFTKSLSEQDKTAHGKAIKAIEDALPIFKEHENNWGATILLRDQLKSMKDTTAKRTKRVQAKASKASTSHADA</sequence>
<dbReference type="OrthoDB" id="2957687at2759"/>
<evidence type="ECO:0000313" key="3">
    <source>
        <dbReference type="Proteomes" id="UP001049176"/>
    </source>
</evidence>
<reference evidence="2" key="1">
    <citation type="journal article" date="2021" name="Genome Biol. Evol.">
        <title>The assembled and annotated genome of the fairy-ring fungus Marasmius oreades.</title>
        <authorList>
            <person name="Hiltunen M."/>
            <person name="Ament-Velasquez S.L."/>
            <person name="Johannesson H."/>
        </authorList>
    </citation>
    <scope>NUCLEOTIDE SEQUENCE</scope>
    <source>
        <strain evidence="2">03SP1</strain>
    </source>
</reference>
<dbReference type="RefSeq" id="XP_043003162.1">
    <property type="nucleotide sequence ID" value="XM_043159559.1"/>
</dbReference>
<gene>
    <name evidence="2" type="ORF">E1B28_002629</name>
</gene>